<feature type="transmembrane region" description="Helical" evidence="1">
    <location>
        <begin position="373"/>
        <end position="394"/>
    </location>
</feature>
<organism evidence="2 3">
    <name type="scientific">Rathayibacter toxicus</name>
    <dbReference type="NCBI Taxonomy" id="145458"/>
    <lineage>
        <taxon>Bacteria</taxon>
        <taxon>Bacillati</taxon>
        <taxon>Actinomycetota</taxon>
        <taxon>Actinomycetes</taxon>
        <taxon>Micrococcales</taxon>
        <taxon>Microbacteriaceae</taxon>
        <taxon>Rathayibacter</taxon>
    </lineage>
</organism>
<protein>
    <submittedName>
        <fullName evidence="2">DUF2029 domain-containing protein</fullName>
    </submittedName>
</protein>
<sequence length="449" mass="48513">MSGDGCQAPGELHIYNDAVLSSLRPGVLSRSARWLRENRNNVAVLWGSFALVHGLLSVLALCAPGQPMGDVSGVYKEWMRTAVEGGGIVGIDSPWVYPIVAWLPIAASWLFGPHGYELVWLALVVVADAAAFALMVKGRVPTRLDAARWWLLFLVVLGPISVGRIDAFTVPLSIAGILWMTTMPALAALVLTVATWVKVWPAAILGAAVLVLRGRVRTVLVPLVTSVAIVLVVVLAGGRDNVFSFVTDQTTRGLQIEAVVSTPWMWLSVLPGSASYVYYASDINTFEMYGPGTGFASEMMTPLLALAMLGVALLGMRALRSGVSPIRLFPLLALAFVVVFIDTNKVLSPQYIVWLAPPVVVGLVVCRDGMFATVAKLSIAIAVLTQFVYPYFYALLLNSHWYMVLVLSARNVLLVVLLGCTVRELWRQGSRRRAEGIEQLPSLVAVDGS</sequence>
<feature type="transmembrane region" description="Helical" evidence="1">
    <location>
        <begin position="326"/>
        <end position="343"/>
    </location>
</feature>
<keyword evidence="1" id="KW-1133">Transmembrane helix</keyword>
<name>A0A2S5Y6D5_9MICO</name>
<feature type="transmembrane region" description="Helical" evidence="1">
    <location>
        <begin position="219"/>
        <end position="238"/>
    </location>
</feature>
<proteinExistence type="predicted"/>
<feature type="transmembrane region" description="Helical" evidence="1">
    <location>
        <begin position="185"/>
        <end position="212"/>
    </location>
</feature>
<evidence type="ECO:0000313" key="3">
    <source>
        <dbReference type="Proteomes" id="UP000237966"/>
    </source>
</evidence>
<feature type="transmembrane region" description="Helical" evidence="1">
    <location>
        <begin position="299"/>
        <end position="319"/>
    </location>
</feature>
<feature type="transmembrane region" description="Helical" evidence="1">
    <location>
        <begin position="400"/>
        <end position="422"/>
    </location>
</feature>
<feature type="transmembrane region" description="Helical" evidence="1">
    <location>
        <begin position="43"/>
        <end position="63"/>
    </location>
</feature>
<comment type="caution">
    <text evidence="2">The sequence shown here is derived from an EMBL/GenBank/DDBJ whole genome shotgun (WGS) entry which is preliminary data.</text>
</comment>
<gene>
    <name evidence="2" type="ORF">C5C51_08270</name>
</gene>
<dbReference type="EMBL" id="PSWU01000012">
    <property type="protein sequence ID" value="PPI14545.1"/>
    <property type="molecule type" value="Genomic_DNA"/>
</dbReference>
<evidence type="ECO:0000313" key="2">
    <source>
        <dbReference type="EMBL" id="PPI14545.1"/>
    </source>
</evidence>
<dbReference type="AlphaFoldDB" id="A0A2S5Y6D5"/>
<keyword evidence="1" id="KW-0472">Membrane</keyword>
<accession>A0A2S5Y6D5</accession>
<dbReference type="Proteomes" id="UP000237966">
    <property type="component" value="Unassembled WGS sequence"/>
</dbReference>
<evidence type="ECO:0000256" key="1">
    <source>
        <dbReference type="SAM" id="Phobius"/>
    </source>
</evidence>
<keyword evidence="1" id="KW-0812">Transmembrane</keyword>
<feature type="transmembrane region" description="Helical" evidence="1">
    <location>
        <begin position="349"/>
        <end position="366"/>
    </location>
</feature>
<reference evidence="2 3" key="1">
    <citation type="submission" date="2018-02" db="EMBL/GenBank/DDBJ databases">
        <title>Bacteriophage NCPPB3778 and a type I-E CRISPR drive the evolution of the US Biological Select Agent, Rathayibacter toxicus.</title>
        <authorList>
            <person name="Davis E.W.II."/>
            <person name="Tabima J.F."/>
            <person name="Weisberg A.J."/>
            <person name="Lopes L.D."/>
            <person name="Wiseman M.S."/>
            <person name="Wiseman M.S."/>
            <person name="Pupko T."/>
            <person name="Belcher M.S."/>
            <person name="Sechler A.J."/>
            <person name="Tancos M.A."/>
            <person name="Schroeder B.K."/>
            <person name="Murray T.D."/>
            <person name="Luster D.G."/>
            <person name="Schneider W.L."/>
            <person name="Rogers E."/>
            <person name="Andreote F.D."/>
            <person name="Grunwald N.J."/>
            <person name="Putnam M.L."/>
            <person name="Chang J.H."/>
        </authorList>
    </citation>
    <scope>NUCLEOTIDE SEQUENCE [LARGE SCALE GENOMIC DNA]</scope>
    <source>
        <strain evidence="2 3">FH99</strain>
    </source>
</reference>
<feature type="transmembrane region" description="Helical" evidence="1">
    <location>
        <begin position="118"/>
        <end position="137"/>
    </location>
</feature>
<feature type="transmembrane region" description="Helical" evidence="1">
    <location>
        <begin position="149"/>
        <end position="179"/>
    </location>
</feature>